<evidence type="ECO:0000313" key="1">
    <source>
        <dbReference type="EMBL" id="EAS06835.2"/>
    </source>
</evidence>
<dbReference type="HOGENOM" id="CLU_315126_0_0_1"/>
<gene>
    <name evidence="1" type="ORF">TTHERM_00904020</name>
</gene>
<dbReference type="KEGG" id="tet:TTHERM_00904020"/>
<proteinExistence type="predicted"/>
<dbReference type="Proteomes" id="UP000009168">
    <property type="component" value="Unassembled WGS sequence"/>
</dbReference>
<keyword evidence="2" id="KW-1185">Reference proteome</keyword>
<organism evidence="1 2">
    <name type="scientific">Tetrahymena thermophila (strain SB210)</name>
    <dbReference type="NCBI Taxonomy" id="312017"/>
    <lineage>
        <taxon>Eukaryota</taxon>
        <taxon>Sar</taxon>
        <taxon>Alveolata</taxon>
        <taxon>Ciliophora</taxon>
        <taxon>Intramacronucleata</taxon>
        <taxon>Oligohymenophorea</taxon>
        <taxon>Hymenostomatida</taxon>
        <taxon>Tetrahymenina</taxon>
        <taxon>Tetrahymenidae</taxon>
        <taxon>Tetrahymena</taxon>
    </lineage>
</organism>
<sequence>MNKQIVCDIHSNCQIFHIDVLQDQEKKLKCVQSIANKKKEMSFIYIPQIINVEENLFLDNWPPLSDDLLREKIIQLRNEDKDVSQQIIDFYEKFTEEVVKILSEKKKESLIQVEKLQQLKDKIINQYCDMASLDKISKCFTQDNESIEQIEKNLKECLDSQFNRIEEFTSILQQMMRQYELISDKNIQRNTQIKENILNILRIVNLLPQNNFNFGDEMFGFDKIKAYQQVLDQEYEINQKKNSSLIGPKGQLWILRKKSGARLLDSQQNNNNNSIYQNTFGFSISQIRTNQNQANQNADSKVIAYSLEFRICIEKQQMQYTVYPKKHIPQFLIYQGHSQIKTLDQIQSFHHLNLENTLTQKSPQLRIITVPQIINVEENLFLDNWPPLSDDLLREKIIQLRNEDKDVSQQIIDFYEKFTEEVVKILSEKKKESLIQVEKLQQLKDKIINQYCDMASLDKISKCFTQENESIEQIEKNLKECLDSQFNRIDEFTSILQQMMRQYELISDVSIQRHTQIKENILNILRIVNLLPQNNFSFGDEMFDFDKISDYQQAIDQEYEIRQKQNCQIDYLINQLDILRLNPNIITCSNYNNSNEFLASALGLKGQLWIQRVKSGLNNVYCYLNYILKPKKKYLFRINFYKSNTQSTFFIGLINSQFKDSSLNSNGFGFSIPQLINLSLNQANDSKVIASTLEFRICIEKQQMQYSVCPSNSNLVQFSRGYQIQVNGSYYLAFEFYYDYLGDKLEILDYQELDEFPN</sequence>
<accession>Q24G95</accession>
<name>Q24G95_TETTS</name>
<reference evidence="2" key="1">
    <citation type="journal article" date="2006" name="PLoS Biol.">
        <title>Macronuclear genome sequence of the ciliate Tetrahymena thermophila, a model eukaryote.</title>
        <authorList>
            <person name="Eisen J.A."/>
            <person name="Coyne R.S."/>
            <person name="Wu M."/>
            <person name="Wu D."/>
            <person name="Thiagarajan M."/>
            <person name="Wortman J.R."/>
            <person name="Badger J.H."/>
            <person name="Ren Q."/>
            <person name="Amedeo P."/>
            <person name="Jones K.M."/>
            <person name="Tallon L.J."/>
            <person name="Delcher A.L."/>
            <person name="Salzberg S.L."/>
            <person name="Silva J.C."/>
            <person name="Haas B.J."/>
            <person name="Majoros W.H."/>
            <person name="Farzad M."/>
            <person name="Carlton J.M."/>
            <person name="Smith R.K. Jr."/>
            <person name="Garg J."/>
            <person name="Pearlman R.E."/>
            <person name="Karrer K.M."/>
            <person name="Sun L."/>
            <person name="Manning G."/>
            <person name="Elde N.C."/>
            <person name="Turkewitz A.P."/>
            <person name="Asai D.J."/>
            <person name="Wilkes D.E."/>
            <person name="Wang Y."/>
            <person name="Cai H."/>
            <person name="Collins K."/>
            <person name="Stewart B.A."/>
            <person name="Lee S.R."/>
            <person name="Wilamowska K."/>
            <person name="Weinberg Z."/>
            <person name="Ruzzo W.L."/>
            <person name="Wloga D."/>
            <person name="Gaertig J."/>
            <person name="Frankel J."/>
            <person name="Tsao C.-C."/>
            <person name="Gorovsky M.A."/>
            <person name="Keeling P.J."/>
            <person name="Waller R.F."/>
            <person name="Patron N.J."/>
            <person name="Cherry J.M."/>
            <person name="Stover N.A."/>
            <person name="Krieger C.J."/>
            <person name="del Toro C."/>
            <person name="Ryder H.F."/>
            <person name="Williamson S.C."/>
            <person name="Barbeau R.A."/>
            <person name="Hamilton E.P."/>
            <person name="Orias E."/>
        </authorList>
    </citation>
    <scope>NUCLEOTIDE SEQUENCE [LARGE SCALE GENOMIC DNA]</scope>
    <source>
        <strain evidence="2">SB210</strain>
    </source>
</reference>
<dbReference type="AlphaFoldDB" id="Q24G95"/>
<dbReference type="EMBL" id="GG662258">
    <property type="protein sequence ID" value="EAS06835.2"/>
    <property type="molecule type" value="Genomic_DNA"/>
</dbReference>
<protein>
    <submittedName>
        <fullName evidence="1">Uncharacterized protein</fullName>
    </submittedName>
</protein>
<evidence type="ECO:0000313" key="2">
    <source>
        <dbReference type="Proteomes" id="UP000009168"/>
    </source>
</evidence>
<dbReference type="GeneID" id="7844201"/>
<dbReference type="RefSeq" id="XP_001027077.2">
    <property type="nucleotide sequence ID" value="XM_001027077.2"/>
</dbReference>
<dbReference type="InParanoid" id="Q24G95"/>